<organism evidence="2 3">
    <name type="scientific">Xanthobacter dioxanivorans</name>
    <dbReference type="NCBI Taxonomy" id="2528964"/>
    <lineage>
        <taxon>Bacteria</taxon>
        <taxon>Pseudomonadati</taxon>
        <taxon>Pseudomonadota</taxon>
        <taxon>Alphaproteobacteria</taxon>
        <taxon>Hyphomicrobiales</taxon>
        <taxon>Xanthobacteraceae</taxon>
        <taxon>Xanthobacter</taxon>
    </lineage>
</organism>
<gene>
    <name evidence="2" type="ORF">EZH22_24925</name>
</gene>
<dbReference type="RefSeq" id="WP_203193077.1">
    <property type="nucleotide sequence ID" value="NZ_CP063362.1"/>
</dbReference>
<evidence type="ECO:0000313" key="2">
    <source>
        <dbReference type="EMBL" id="QRG06186.1"/>
    </source>
</evidence>
<dbReference type="EMBL" id="CP063362">
    <property type="protein sequence ID" value="QRG06186.1"/>
    <property type="molecule type" value="Genomic_DNA"/>
</dbReference>
<protein>
    <submittedName>
        <fullName evidence="2">Uncharacterized protein</fullName>
    </submittedName>
</protein>
<dbReference type="KEGG" id="xdi:EZH22_24925"/>
<reference evidence="2 3" key="1">
    <citation type="submission" date="2020-10" db="EMBL/GenBank/DDBJ databases">
        <title>Degradation of 1,4-Dioxane by Xanthobacter sp. YN2, via a Novel Group-2 Soluble Di-Iron Monooxygenase.</title>
        <authorList>
            <person name="Ma F."/>
            <person name="Wang Y."/>
            <person name="Yang J."/>
            <person name="Guo H."/>
            <person name="Su D."/>
            <person name="Yu L."/>
        </authorList>
    </citation>
    <scope>NUCLEOTIDE SEQUENCE [LARGE SCALE GENOMIC DNA]</scope>
    <source>
        <strain evidence="2 3">YN2</strain>
    </source>
</reference>
<name>A0A974PMS3_9HYPH</name>
<proteinExistence type="predicted"/>
<dbReference type="Proteomes" id="UP000596427">
    <property type="component" value="Chromosome"/>
</dbReference>
<sequence>MRYLTLGAIALAATLGVSGLARAADDLSREEADAQAEAAVQSPYEQAGHALGYSESRWQGHPLATSRAHAAANAQLSADSEFLRLGDRGIGGE</sequence>
<keyword evidence="3" id="KW-1185">Reference proteome</keyword>
<keyword evidence="1" id="KW-0732">Signal</keyword>
<feature type="chain" id="PRO_5036801679" evidence="1">
    <location>
        <begin position="24"/>
        <end position="93"/>
    </location>
</feature>
<accession>A0A974PMS3</accession>
<dbReference type="AlphaFoldDB" id="A0A974PMS3"/>
<evidence type="ECO:0000313" key="3">
    <source>
        <dbReference type="Proteomes" id="UP000596427"/>
    </source>
</evidence>
<evidence type="ECO:0000256" key="1">
    <source>
        <dbReference type="SAM" id="SignalP"/>
    </source>
</evidence>
<feature type="signal peptide" evidence="1">
    <location>
        <begin position="1"/>
        <end position="23"/>
    </location>
</feature>